<gene>
    <name evidence="1" type="ORF">DPMN_177472</name>
</gene>
<dbReference type="AlphaFoldDB" id="A0A9D4IK81"/>
<sequence>MALRDAILDFWTCVAHTGQRSLPSFVAIRHLLREIIATSGSSYYGVTGQYGPVSVPFGDTSPEAHGTATAILDCLACVAHRAEEVARFSSLSDTYSER</sequence>
<reference evidence="1" key="2">
    <citation type="submission" date="2020-11" db="EMBL/GenBank/DDBJ databases">
        <authorList>
            <person name="McCartney M.A."/>
            <person name="Auch B."/>
            <person name="Kono T."/>
            <person name="Mallez S."/>
            <person name="Becker A."/>
            <person name="Gohl D.M."/>
            <person name="Silverstein K.A.T."/>
            <person name="Koren S."/>
            <person name="Bechman K.B."/>
            <person name="Herman A."/>
            <person name="Abrahante J.E."/>
            <person name="Garbe J."/>
        </authorList>
    </citation>
    <scope>NUCLEOTIDE SEQUENCE</scope>
    <source>
        <strain evidence="1">Duluth1</strain>
        <tissue evidence="1">Whole animal</tissue>
    </source>
</reference>
<accession>A0A9D4IK81</accession>
<evidence type="ECO:0000313" key="2">
    <source>
        <dbReference type="Proteomes" id="UP000828390"/>
    </source>
</evidence>
<reference evidence="1" key="1">
    <citation type="journal article" date="2019" name="bioRxiv">
        <title>The Genome of the Zebra Mussel, Dreissena polymorpha: A Resource for Invasive Species Research.</title>
        <authorList>
            <person name="McCartney M.A."/>
            <person name="Auch B."/>
            <person name="Kono T."/>
            <person name="Mallez S."/>
            <person name="Zhang Y."/>
            <person name="Obille A."/>
            <person name="Becker A."/>
            <person name="Abrahante J.E."/>
            <person name="Garbe J."/>
            <person name="Badalamenti J.P."/>
            <person name="Herman A."/>
            <person name="Mangelson H."/>
            <person name="Liachko I."/>
            <person name="Sullivan S."/>
            <person name="Sone E.D."/>
            <person name="Koren S."/>
            <person name="Silverstein K.A.T."/>
            <person name="Beckman K.B."/>
            <person name="Gohl D.M."/>
        </authorList>
    </citation>
    <scope>NUCLEOTIDE SEQUENCE</scope>
    <source>
        <strain evidence="1">Duluth1</strain>
        <tissue evidence="1">Whole animal</tissue>
    </source>
</reference>
<protein>
    <submittedName>
        <fullName evidence="1">Uncharacterized protein</fullName>
    </submittedName>
</protein>
<evidence type="ECO:0000313" key="1">
    <source>
        <dbReference type="EMBL" id="KAH3776059.1"/>
    </source>
</evidence>
<keyword evidence="2" id="KW-1185">Reference proteome</keyword>
<comment type="caution">
    <text evidence="1">The sequence shown here is derived from an EMBL/GenBank/DDBJ whole genome shotgun (WGS) entry which is preliminary data.</text>
</comment>
<dbReference type="Proteomes" id="UP000828390">
    <property type="component" value="Unassembled WGS sequence"/>
</dbReference>
<name>A0A9D4IK81_DREPO</name>
<proteinExistence type="predicted"/>
<organism evidence="1 2">
    <name type="scientific">Dreissena polymorpha</name>
    <name type="common">Zebra mussel</name>
    <name type="synonym">Mytilus polymorpha</name>
    <dbReference type="NCBI Taxonomy" id="45954"/>
    <lineage>
        <taxon>Eukaryota</taxon>
        <taxon>Metazoa</taxon>
        <taxon>Spiralia</taxon>
        <taxon>Lophotrochozoa</taxon>
        <taxon>Mollusca</taxon>
        <taxon>Bivalvia</taxon>
        <taxon>Autobranchia</taxon>
        <taxon>Heteroconchia</taxon>
        <taxon>Euheterodonta</taxon>
        <taxon>Imparidentia</taxon>
        <taxon>Neoheterodontei</taxon>
        <taxon>Myida</taxon>
        <taxon>Dreissenoidea</taxon>
        <taxon>Dreissenidae</taxon>
        <taxon>Dreissena</taxon>
    </lineage>
</organism>
<dbReference type="EMBL" id="JAIWYP010000009">
    <property type="protein sequence ID" value="KAH3776059.1"/>
    <property type="molecule type" value="Genomic_DNA"/>
</dbReference>